<sequence>MTLTRTPPLIPPITSGDRAHAAGGAARLLARLVGAKGGAR</sequence>
<dbReference type="EMBL" id="CP163445">
    <property type="protein sequence ID" value="XDQ80305.1"/>
    <property type="molecule type" value="Genomic_DNA"/>
</dbReference>
<dbReference type="AlphaFoldDB" id="A0AB39TM37"/>
<evidence type="ECO:0000313" key="1">
    <source>
        <dbReference type="EMBL" id="XDQ80305.1"/>
    </source>
</evidence>
<reference evidence="1" key="1">
    <citation type="submission" date="2024-07" db="EMBL/GenBank/DDBJ databases">
        <authorList>
            <person name="Yu S.T."/>
        </authorList>
    </citation>
    <scope>NUCLEOTIDE SEQUENCE</scope>
    <source>
        <strain evidence="1">Y1</strain>
    </source>
</reference>
<organism evidence="1">
    <name type="scientific">Streptomyces sp. Y1</name>
    <dbReference type="NCBI Taxonomy" id="3238634"/>
    <lineage>
        <taxon>Bacteria</taxon>
        <taxon>Bacillati</taxon>
        <taxon>Actinomycetota</taxon>
        <taxon>Actinomycetes</taxon>
        <taxon>Kitasatosporales</taxon>
        <taxon>Streptomycetaceae</taxon>
        <taxon>Streptomyces</taxon>
    </lineage>
</organism>
<dbReference type="RefSeq" id="WP_369183773.1">
    <property type="nucleotide sequence ID" value="NZ_CP163445.1"/>
</dbReference>
<proteinExistence type="predicted"/>
<accession>A0AB39TM37</accession>
<gene>
    <name evidence="1" type="ORF">AB2U05_18465</name>
</gene>
<protein>
    <submittedName>
        <fullName evidence="1">Uncharacterized protein</fullName>
    </submittedName>
</protein>
<name>A0AB39TM37_9ACTN</name>